<dbReference type="AlphaFoldDB" id="A0A833N247"/>
<comment type="caution">
    <text evidence="1">The sequence shown here is derived from an EMBL/GenBank/DDBJ whole genome shotgun (WGS) entry which is preliminary data.</text>
</comment>
<sequence>MARFEQRLKNGGSLMGHKLVISRAARFVSAALMGFSIFGHAGPAHAVEDVTPFIPGGTIGAPVGLLPPPGVYGMIGVGRFDFKGRGDTGRDTGARIENYPIGLGVLWVTDLRILGASYGIGVVQPVRYHTITTPTVSADQFGIVNTILNVGTLSWRLGNGFAVSAGLNIYPNVGKYTLGRPINPARNYATFEPRLGLSYVKDGWHLSSNIVFNVNEENETRRFQSGTLVATDLTATRRIFDKLDFGLGSTIIYQFTDDLRAGEPTPAAGGRGRGGRARFVSLGPVVSYDFGAFLLSVYYQRAVLAENTAGGHQIWSRINFPIYSTRPATQPELESAGRR</sequence>
<dbReference type="Proteomes" id="UP000469949">
    <property type="component" value="Unassembled WGS sequence"/>
</dbReference>
<proteinExistence type="predicted"/>
<organism evidence="1 2">
    <name type="scientific">Methylorubrum populi</name>
    <dbReference type="NCBI Taxonomy" id="223967"/>
    <lineage>
        <taxon>Bacteria</taxon>
        <taxon>Pseudomonadati</taxon>
        <taxon>Pseudomonadota</taxon>
        <taxon>Alphaproteobacteria</taxon>
        <taxon>Hyphomicrobiales</taxon>
        <taxon>Methylobacteriaceae</taxon>
        <taxon>Methylorubrum</taxon>
    </lineage>
</organism>
<reference evidence="1 2" key="1">
    <citation type="submission" date="2019-10" db="EMBL/GenBank/DDBJ databases">
        <title>Draft Genome Sequence of the Caffeine Degrading Methylotroph Methylorubrum populi PINKEL.</title>
        <authorList>
            <person name="Dawson S.C."/>
            <person name="Zhang X."/>
            <person name="Wright M.E."/>
            <person name="Sharma G."/>
            <person name="Langner J.T."/>
            <person name="Ditty J.L."/>
            <person name="Subuyuj G.A."/>
        </authorList>
    </citation>
    <scope>NUCLEOTIDE SEQUENCE [LARGE SCALE GENOMIC DNA]</scope>
    <source>
        <strain evidence="1 2">Pinkel</strain>
    </source>
</reference>
<accession>A0A833N247</accession>
<dbReference type="EMBL" id="WEKV01000005">
    <property type="protein sequence ID" value="KAB7786908.1"/>
    <property type="molecule type" value="Genomic_DNA"/>
</dbReference>
<evidence type="ECO:0000313" key="2">
    <source>
        <dbReference type="Proteomes" id="UP000469949"/>
    </source>
</evidence>
<evidence type="ECO:0000313" key="1">
    <source>
        <dbReference type="EMBL" id="KAB7786908.1"/>
    </source>
</evidence>
<name>A0A833N247_9HYPH</name>
<dbReference type="Pfam" id="PF13557">
    <property type="entry name" value="Phenol_MetA_deg"/>
    <property type="match status" value="1"/>
</dbReference>
<protein>
    <submittedName>
        <fullName evidence="1">Protein involved in meta-pathway of phenol degradation</fullName>
    </submittedName>
</protein>
<gene>
    <name evidence="1" type="ORF">F8B43_0858</name>
</gene>
<dbReference type="InterPro" id="IPR025737">
    <property type="entry name" value="FApF"/>
</dbReference>